<sequence length="169" mass="19598">MRKLLFIFILVLVACQNSTLEETMKQVRSTDLANESIAGIRLGDALPDQFEEDPDNEYYRSKRNYDLYKAENIFVNIERSTGEIVSILPHEKNLEAKTARGIGVGDTLSDVITAYGENYYEYTDRSQGSYKIGYIDHDRNISLTFYVFLEKVTAMTLRYAFEQLVWYQN</sequence>
<dbReference type="RefSeq" id="WP_129076956.1">
    <property type="nucleotide sequence ID" value="NZ_QOUX01000001.1"/>
</dbReference>
<dbReference type="PROSITE" id="PS51257">
    <property type="entry name" value="PROKAR_LIPOPROTEIN"/>
    <property type="match status" value="1"/>
</dbReference>
<dbReference type="EMBL" id="QOUX01000001">
    <property type="protein sequence ID" value="RXJ04595.1"/>
    <property type="molecule type" value="Genomic_DNA"/>
</dbReference>
<dbReference type="Proteomes" id="UP000290649">
    <property type="component" value="Unassembled WGS sequence"/>
</dbReference>
<dbReference type="AlphaFoldDB" id="A0A4V1LH09"/>
<comment type="caution">
    <text evidence="1">The sequence shown here is derived from an EMBL/GenBank/DDBJ whole genome shotgun (WGS) entry which is preliminary data.</text>
</comment>
<reference evidence="1 2" key="1">
    <citation type="journal article" date="2019" name="Int. J. Syst. Evol. Microbiol.">
        <title>Anaerobacillus alkaliphilus sp. nov., a novel alkaliphilic and moderately halophilic bacterium.</title>
        <authorList>
            <person name="Borsodi A.K."/>
            <person name="Aszalos J.M."/>
            <person name="Bihari P."/>
            <person name="Nagy I."/>
            <person name="Schumann P."/>
            <person name="Sproer C."/>
            <person name="Kovacs A.L."/>
            <person name="Boka K."/>
            <person name="Dobosy P."/>
            <person name="Ovari M."/>
            <person name="Szili-Kovacs T."/>
            <person name="Toth E."/>
        </authorList>
    </citation>
    <scope>NUCLEOTIDE SEQUENCE [LARGE SCALE GENOMIC DNA]</scope>
    <source>
        <strain evidence="1 2">B16-10</strain>
    </source>
</reference>
<protein>
    <submittedName>
        <fullName evidence="1">Uncharacterized protein</fullName>
    </submittedName>
</protein>
<name>A0A4V1LH09_9BACI</name>
<proteinExistence type="predicted"/>
<evidence type="ECO:0000313" key="1">
    <source>
        <dbReference type="EMBL" id="RXJ04595.1"/>
    </source>
</evidence>
<keyword evidence="2" id="KW-1185">Reference proteome</keyword>
<dbReference type="OrthoDB" id="2856120at2"/>
<evidence type="ECO:0000313" key="2">
    <source>
        <dbReference type="Proteomes" id="UP000290649"/>
    </source>
</evidence>
<gene>
    <name evidence="1" type="ORF">DS745_04215</name>
</gene>
<accession>A0A4V1LH09</accession>
<organism evidence="1 2">
    <name type="scientific">Anaerobacillus alkaliphilus</name>
    <dbReference type="NCBI Taxonomy" id="1548597"/>
    <lineage>
        <taxon>Bacteria</taxon>
        <taxon>Bacillati</taxon>
        <taxon>Bacillota</taxon>
        <taxon>Bacilli</taxon>
        <taxon>Bacillales</taxon>
        <taxon>Bacillaceae</taxon>
        <taxon>Anaerobacillus</taxon>
    </lineage>
</organism>